<evidence type="ECO:0000313" key="1">
    <source>
        <dbReference type="EMBL" id="TYI42911.1"/>
    </source>
</evidence>
<gene>
    <name evidence="1" type="ORF">ES332_A01G131800v1</name>
</gene>
<dbReference type="AlphaFoldDB" id="A0A5D2RQ32"/>
<name>A0A5D2RQ32_GOSTO</name>
<accession>A0A5D2RQ32</accession>
<protein>
    <submittedName>
        <fullName evidence="1">Uncharacterized protein</fullName>
    </submittedName>
</protein>
<evidence type="ECO:0000313" key="2">
    <source>
        <dbReference type="Proteomes" id="UP000322667"/>
    </source>
</evidence>
<sequence length="70" mass="7908">MKQKETHGILVRRSQLKKSFVGVYRGTEEHVRCGEAARKGCGTRGKETLKFLFLQDFGLLGLLLGHYNLS</sequence>
<proteinExistence type="predicted"/>
<organism evidence="1 2">
    <name type="scientific">Gossypium tomentosum</name>
    <name type="common">Hawaiian cotton</name>
    <name type="synonym">Gossypium sandvicense</name>
    <dbReference type="NCBI Taxonomy" id="34277"/>
    <lineage>
        <taxon>Eukaryota</taxon>
        <taxon>Viridiplantae</taxon>
        <taxon>Streptophyta</taxon>
        <taxon>Embryophyta</taxon>
        <taxon>Tracheophyta</taxon>
        <taxon>Spermatophyta</taxon>
        <taxon>Magnoliopsida</taxon>
        <taxon>eudicotyledons</taxon>
        <taxon>Gunneridae</taxon>
        <taxon>Pentapetalae</taxon>
        <taxon>rosids</taxon>
        <taxon>malvids</taxon>
        <taxon>Malvales</taxon>
        <taxon>Malvaceae</taxon>
        <taxon>Malvoideae</taxon>
        <taxon>Gossypium</taxon>
    </lineage>
</organism>
<keyword evidence="2" id="KW-1185">Reference proteome</keyword>
<dbReference type="EMBL" id="CM017610">
    <property type="protein sequence ID" value="TYI42911.1"/>
    <property type="molecule type" value="Genomic_DNA"/>
</dbReference>
<dbReference type="Proteomes" id="UP000322667">
    <property type="component" value="Chromosome A01"/>
</dbReference>
<reference evidence="1 2" key="1">
    <citation type="submission" date="2019-07" db="EMBL/GenBank/DDBJ databases">
        <title>WGS assembly of Gossypium tomentosum.</title>
        <authorList>
            <person name="Chen Z.J."/>
            <person name="Sreedasyam A."/>
            <person name="Ando A."/>
            <person name="Song Q."/>
            <person name="De L."/>
            <person name="Hulse-Kemp A."/>
            <person name="Ding M."/>
            <person name="Ye W."/>
            <person name="Kirkbride R."/>
            <person name="Jenkins J."/>
            <person name="Plott C."/>
            <person name="Lovell J."/>
            <person name="Lin Y.-M."/>
            <person name="Vaughn R."/>
            <person name="Liu B."/>
            <person name="Li W."/>
            <person name="Simpson S."/>
            <person name="Scheffler B."/>
            <person name="Saski C."/>
            <person name="Grover C."/>
            <person name="Hu G."/>
            <person name="Conover J."/>
            <person name="Carlson J."/>
            <person name="Shu S."/>
            <person name="Boston L."/>
            <person name="Williams M."/>
            <person name="Peterson D."/>
            <person name="Mcgee K."/>
            <person name="Jones D."/>
            <person name="Wendel J."/>
            <person name="Stelly D."/>
            <person name="Grimwood J."/>
            <person name="Schmutz J."/>
        </authorList>
    </citation>
    <scope>NUCLEOTIDE SEQUENCE [LARGE SCALE GENOMIC DNA]</scope>
    <source>
        <strain evidence="1">7179.01</strain>
    </source>
</reference>